<evidence type="ECO:0000313" key="5">
    <source>
        <dbReference type="Proteomes" id="UP000642488"/>
    </source>
</evidence>
<dbReference type="SUPFAM" id="SSF55781">
    <property type="entry name" value="GAF domain-like"/>
    <property type="match status" value="1"/>
</dbReference>
<dbReference type="PANTHER" id="PTHR32347:SF23">
    <property type="entry name" value="BLL5650 PROTEIN"/>
    <property type="match status" value="1"/>
</dbReference>
<keyword evidence="5" id="KW-1185">Reference proteome</keyword>
<dbReference type="InterPro" id="IPR029016">
    <property type="entry name" value="GAF-like_dom_sf"/>
</dbReference>
<dbReference type="AlphaFoldDB" id="A0A934I7R1"/>
<sequence>MSTDTSTDPVARRDDAGGQVSYAIFDQALWTRFSEAGSVEEFVDAWLALLCRNLSGAIAAVTVLGDPDTGPFTPKARWPEDGAIGPELMAATERALGTRQPMLTRSEGQHQVALPLLIDGTLYGAVAVSVAIAPDATPPGEAIRHLRWGGGWIEVLLRRDQGQAFEALQTRTATALEMLATVLEQKRFNAAASALVTDLARALDCDPVSVGVVRRGGARVVALSHAAGFGKRMSLLRDIRAAMNEAIDQEEVVLWPTAPGWDYRVTLAHEELVRTHKADSVLSVPIQHEGRLVGALTLEKSGPHGFSPDQVELVDAVATMVGPVLEEKRRNDRILIVKVFEVIGNQLKSLLGPRHFGRKLATLIVAGLVWYFATATATFTIAAPAELQGKVQRTVVAPFNGYLADEEIQAGAIVTEDQVLARLDDRDLVLERLRLSTSRGQRQAEYAQALAARERAEANIIESQMRQIDSQIALVDEQIARTEIRAPFDGMVVSGDLSQKIGATIERGQELFRIAPLEGWRVVLEVDERDLAEVAPGQTGQLRVSSLPDVPLGYTVERITPVSDQREGRNFFRVDAALDETDPRLRPSMEGVARTRVDERLLIAIWMRPVIDWAKLFVWRWSP</sequence>
<name>A0A934I7R1_9RHOB</name>
<dbReference type="InterPro" id="IPR003018">
    <property type="entry name" value="GAF"/>
</dbReference>
<dbReference type="EMBL" id="JAEKPD010000002">
    <property type="protein sequence ID" value="MBJ3761994.1"/>
    <property type="molecule type" value="Genomic_DNA"/>
</dbReference>
<protein>
    <submittedName>
        <fullName evidence="4">HlyD family efflux transporter periplasmic adaptor subunit</fullName>
    </submittedName>
</protein>
<dbReference type="Pfam" id="PF25973">
    <property type="entry name" value="BSH_CzcB"/>
    <property type="match status" value="1"/>
</dbReference>
<feature type="domain" description="GAF" evidence="3">
    <location>
        <begin position="187"/>
        <end position="335"/>
    </location>
</feature>
<gene>
    <name evidence="4" type="ORF">ILP92_04440</name>
</gene>
<evidence type="ECO:0000256" key="2">
    <source>
        <dbReference type="ARBA" id="ARBA00023054"/>
    </source>
</evidence>
<dbReference type="Proteomes" id="UP000642488">
    <property type="component" value="Unassembled WGS sequence"/>
</dbReference>
<dbReference type="GO" id="GO:0030313">
    <property type="term" value="C:cell envelope"/>
    <property type="evidence" value="ECO:0007669"/>
    <property type="project" value="UniProtKB-SubCell"/>
</dbReference>
<evidence type="ECO:0000259" key="3">
    <source>
        <dbReference type="SMART" id="SM00065"/>
    </source>
</evidence>
<keyword evidence="2" id="KW-0175">Coiled coil</keyword>
<dbReference type="InterPro" id="IPR058647">
    <property type="entry name" value="BSH_CzcB-like"/>
</dbReference>
<dbReference type="Gene3D" id="3.30.450.40">
    <property type="match status" value="1"/>
</dbReference>
<evidence type="ECO:0000313" key="4">
    <source>
        <dbReference type="EMBL" id="MBJ3761994.1"/>
    </source>
</evidence>
<dbReference type="RefSeq" id="WP_198915155.1">
    <property type="nucleotide sequence ID" value="NZ_JAEKPD010000002.1"/>
</dbReference>
<dbReference type="Gene3D" id="2.40.50.100">
    <property type="match status" value="1"/>
</dbReference>
<dbReference type="Pfam" id="PF01590">
    <property type="entry name" value="GAF"/>
    <property type="match status" value="1"/>
</dbReference>
<dbReference type="SMART" id="SM00065">
    <property type="entry name" value="GAF"/>
    <property type="match status" value="1"/>
</dbReference>
<comment type="caution">
    <text evidence="4">The sequence shown here is derived from an EMBL/GenBank/DDBJ whole genome shotgun (WGS) entry which is preliminary data.</text>
</comment>
<dbReference type="PANTHER" id="PTHR32347">
    <property type="entry name" value="EFFLUX SYSTEM COMPONENT YKNX-RELATED"/>
    <property type="match status" value="1"/>
</dbReference>
<proteinExistence type="predicted"/>
<dbReference type="SUPFAM" id="SSF111369">
    <property type="entry name" value="HlyD-like secretion proteins"/>
    <property type="match status" value="1"/>
</dbReference>
<comment type="subcellular location">
    <subcellularLocation>
        <location evidence="1">Cell envelope</location>
    </subcellularLocation>
</comment>
<evidence type="ECO:0000256" key="1">
    <source>
        <dbReference type="ARBA" id="ARBA00004196"/>
    </source>
</evidence>
<accession>A0A934I7R1</accession>
<organism evidence="4 5">
    <name type="scientific">Palleronia pontilimi</name>
    <dbReference type="NCBI Taxonomy" id="1964209"/>
    <lineage>
        <taxon>Bacteria</taxon>
        <taxon>Pseudomonadati</taxon>
        <taxon>Pseudomonadota</taxon>
        <taxon>Alphaproteobacteria</taxon>
        <taxon>Rhodobacterales</taxon>
        <taxon>Roseobacteraceae</taxon>
        <taxon>Palleronia</taxon>
    </lineage>
</organism>
<dbReference type="InterPro" id="IPR050465">
    <property type="entry name" value="UPF0194_transport"/>
</dbReference>
<dbReference type="Gene3D" id="2.40.30.170">
    <property type="match status" value="1"/>
</dbReference>
<reference evidence="4" key="1">
    <citation type="submission" date="2020-12" db="EMBL/GenBank/DDBJ databases">
        <title>Bacterial taxonomy.</title>
        <authorList>
            <person name="Pan X."/>
        </authorList>
    </citation>
    <scope>NUCLEOTIDE SEQUENCE</scope>
    <source>
        <strain evidence="4">KCTC 52957</strain>
    </source>
</reference>